<accession>A0ABT1SMK2</accession>
<comment type="subunit">
    <text evidence="1">Homodimer.</text>
</comment>
<keyword evidence="1" id="KW-0592">Phosphate transport</keyword>
<dbReference type="InterPro" id="IPR028366">
    <property type="entry name" value="PhoU"/>
</dbReference>
<dbReference type="Gene3D" id="1.20.58.220">
    <property type="entry name" value="Phosphate transport system protein phou homolog 2, domain 2"/>
    <property type="match status" value="1"/>
</dbReference>
<dbReference type="Proteomes" id="UP001524435">
    <property type="component" value="Unassembled WGS sequence"/>
</dbReference>
<protein>
    <recommendedName>
        <fullName evidence="1">Phosphate-specific transport system accessory protein PhoU</fullName>
    </recommendedName>
</protein>
<dbReference type="InterPro" id="IPR038078">
    <property type="entry name" value="PhoU-like_sf"/>
</dbReference>
<dbReference type="PIRSF" id="PIRSF003107">
    <property type="entry name" value="PhoU"/>
    <property type="match status" value="1"/>
</dbReference>
<comment type="similarity">
    <text evidence="1">Belongs to the PhoU family.</text>
</comment>
<comment type="subcellular location">
    <subcellularLocation>
        <location evidence="1">Cytoplasm</location>
    </subcellularLocation>
</comment>
<evidence type="ECO:0000313" key="4">
    <source>
        <dbReference type="Proteomes" id="UP001524435"/>
    </source>
</evidence>
<evidence type="ECO:0000313" key="3">
    <source>
        <dbReference type="EMBL" id="MCQ5122444.1"/>
    </source>
</evidence>
<organism evidence="3 4">
    <name type="scientific">Massilicoli timonensis</name>
    <dbReference type="NCBI Taxonomy" id="2015901"/>
    <lineage>
        <taxon>Bacteria</taxon>
        <taxon>Bacillati</taxon>
        <taxon>Bacillota</taxon>
        <taxon>Erysipelotrichia</taxon>
        <taxon>Erysipelotrichales</taxon>
        <taxon>Erysipelotrichaceae</taxon>
        <taxon>Massilicoli</taxon>
    </lineage>
</organism>
<dbReference type="PANTHER" id="PTHR42930">
    <property type="entry name" value="PHOSPHATE-SPECIFIC TRANSPORT SYSTEM ACCESSORY PROTEIN PHOU"/>
    <property type="match status" value="1"/>
</dbReference>
<keyword evidence="4" id="KW-1185">Reference proteome</keyword>
<comment type="caution">
    <text evidence="3">The sequence shown here is derived from an EMBL/GenBank/DDBJ whole genome shotgun (WGS) entry which is preliminary data.</text>
</comment>
<dbReference type="NCBIfam" id="TIGR02135">
    <property type="entry name" value="phoU_full"/>
    <property type="match status" value="1"/>
</dbReference>
<feature type="domain" description="PhoU" evidence="2">
    <location>
        <begin position="119"/>
        <end position="197"/>
    </location>
</feature>
<sequence length="210" mass="24291">MIRIERKLDKMETCIMHMSEKVIQMHSSVMDVLLKPDKTKELDIIQADDRINRLEEEINDMAVESLALLSPVASDLRKVIAAIKITSELERIGDYAKHIAIYLIKHESLDEKVRGAAHQMEQNLIIMLEEAMQAYMDHDSEKAFQIPQRDALIDEQYQELKQLVKNSDDLVDLVFGISSMLRNIERAGDHVKNICEHIIYMIKGQHYDFG</sequence>
<dbReference type="InterPro" id="IPR026022">
    <property type="entry name" value="PhoU_dom"/>
</dbReference>
<dbReference type="PANTHER" id="PTHR42930:SF3">
    <property type="entry name" value="PHOSPHATE-SPECIFIC TRANSPORT SYSTEM ACCESSORY PROTEIN PHOU"/>
    <property type="match status" value="1"/>
</dbReference>
<feature type="domain" description="PhoU" evidence="2">
    <location>
        <begin position="15"/>
        <end position="100"/>
    </location>
</feature>
<keyword evidence="1" id="KW-0813">Transport</keyword>
<name>A0ABT1SMK2_9FIRM</name>
<dbReference type="RefSeq" id="WP_102265990.1">
    <property type="nucleotide sequence ID" value="NZ_CALVCM010000012.1"/>
</dbReference>
<evidence type="ECO:0000256" key="1">
    <source>
        <dbReference type="PIRNR" id="PIRNR003107"/>
    </source>
</evidence>
<gene>
    <name evidence="3" type="primary">phoU</name>
    <name evidence="3" type="ORF">NE663_09270</name>
</gene>
<dbReference type="SUPFAM" id="SSF109755">
    <property type="entry name" value="PhoU-like"/>
    <property type="match status" value="1"/>
</dbReference>
<dbReference type="Pfam" id="PF01895">
    <property type="entry name" value="PhoU"/>
    <property type="match status" value="2"/>
</dbReference>
<keyword evidence="1" id="KW-0963">Cytoplasm</keyword>
<evidence type="ECO:0000259" key="2">
    <source>
        <dbReference type="Pfam" id="PF01895"/>
    </source>
</evidence>
<proteinExistence type="inferred from homology"/>
<reference evidence="3 4" key="1">
    <citation type="submission" date="2022-06" db="EMBL/GenBank/DDBJ databases">
        <title>Isolation of gut microbiota from human fecal samples.</title>
        <authorList>
            <person name="Pamer E.G."/>
            <person name="Barat B."/>
            <person name="Waligurski E."/>
            <person name="Medina S."/>
            <person name="Paddock L."/>
            <person name="Mostad J."/>
        </authorList>
    </citation>
    <scope>NUCLEOTIDE SEQUENCE [LARGE SCALE GENOMIC DNA]</scope>
    <source>
        <strain evidence="3 4">DFI.6.1</strain>
    </source>
</reference>
<comment type="function">
    <text evidence="1">Plays a role in the regulation of phosphate uptake.</text>
</comment>
<dbReference type="EMBL" id="JANGCH010000015">
    <property type="protein sequence ID" value="MCQ5122444.1"/>
    <property type="molecule type" value="Genomic_DNA"/>
</dbReference>